<keyword evidence="1" id="KW-0732">Signal</keyword>
<gene>
    <name evidence="2" type="ORF">MAR_007911</name>
</gene>
<dbReference type="Gene3D" id="3.40.30.50">
    <property type="entry name" value="Sep15/SelM thioredoxin-like domain, active-site redox motif"/>
    <property type="match status" value="1"/>
</dbReference>
<dbReference type="EMBL" id="CP111015">
    <property type="protein sequence ID" value="WAR01353.1"/>
    <property type="molecule type" value="Genomic_DNA"/>
</dbReference>
<protein>
    <submittedName>
        <fullName evidence="2">Uncharacterized protein</fullName>
    </submittedName>
</protein>
<accession>A0ABY7DUG9</accession>
<name>A0ABY7DUG9_MYAAR</name>
<organism evidence="2 3">
    <name type="scientific">Mya arenaria</name>
    <name type="common">Soft-shell clam</name>
    <dbReference type="NCBI Taxonomy" id="6604"/>
    <lineage>
        <taxon>Eukaryota</taxon>
        <taxon>Metazoa</taxon>
        <taxon>Spiralia</taxon>
        <taxon>Lophotrochozoa</taxon>
        <taxon>Mollusca</taxon>
        <taxon>Bivalvia</taxon>
        <taxon>Autobranchia</taxon>
        <taxon>Heteroconchia</taxon>
        <taxon>Euheterodonta</taxon>
        <taxon>Imparidentia</taxon>
        <taxon>Neoheterodontei</taxon>
        <taxon>Myida</taxon>
        <taxon>Myoidea</taxon>
        <taxon>Myidae</taxon>
        <taxon>Mya</taxon>
    </lineage>
</organism>
<keyword evidence="3" id="KW-1185">Reference proteome</keyword>
<dbReference type="Proteomes" id="UP001164746">
    <property type="component" value="Chromosome 4"/>
</dbReference>
<evidence type="ECO:0000256" key="1">
    <source>
        <dbReference type="SAM" id="SignalP"/>
    </source>
</evidence>
<evidence type="ECO:0000313" key="3">
    <source>
        <dbReference type="Proteomes" id="UP001164746"/>
    </source>
</evidence>
<feature type="chain" id="PRO_5045268540" evidence="1">
    <location>
        <begin position="19"/>
        <end position="80"/>
    </location>
</feature>
<dbReference type="InterPro" id="IPR038219">
    <property type="entry name" value="Sep15/SelM_sf"/>
</dbReference>
<proteinExistence type="predicted"/>
<evidence type="ECO:0000313" key="2">
    <source>
        <dbReference type="EMBL" id="WAR01353.1"/>
    </source>
</evidence>
<reference evidence="2" key="1">
    <citation type="submission" date="2022-11" db="EMBL/GenBank/DDBJ databases">
        <title>Centuries of genome instability and evolution in soft-shell clam transmissible cancer (bioRxiv).</title>
        <authorList>
            <person name="Hart S.F.M."/>
            <person name="Yonemitsu M.A."/>
            <person name="Giersch R.M."/>
            <person name="Beal B.F."/>
            <person name="Arriagada G."/>
            <person name="Davis B.W."/>
            <person name="Ostrander E.A."/>
            <person name="Goff S.P."/>
            <person name="Metzger M.J."/>
        </authorList>
    </citation>
    <scope>NUCLEOTIDE SEQUENCE</scope>
    <source>
        <strain evidence="2">MELC-2E11</strain>
        <tissue evidence="2">Siphon/mantle</tissue>
    </source>
</reference>
<sequence length="80" mass="9238">MAFLRVLTLLLLTTFVFSDDEQTDKGVAKAIVEEVALDSYSREECNKLLMDRGFRKKKSEDEELSAEELETLSYKSRDEL</sequence>
<feature type="signal peptide" evidence="1">
    <location>
        <begin position="1"/>
        <end position="18"/>
    </location>
</feature>